<evidence type="ECO:0000313" key="6">
    <source>
        <dbReference type="Proteomes" id="UP000319769"/>
    </source>
</evidence>
<dbReference type="SUPFAM" id="SSF46785">
    <property type="entry name" value="Winged helix' DNA-binding domain"/>
    <property type="match status" value="1"/>
</dbReference>
<keyword evidence="3" id="KW-0804">Transcription</keyword>
<dbReference type="SMART" id="SM00345">
    <property type="entry name" value="HTH_GNTR"/>
    <property type="match status" value="1"/>
</dbReference>
<dbReference type="PROSITE" id="PS50949">
    <property type="entry name" value="HTH_GNTR"/>
    <property type="match status" value="1"/>
</dbReference>
<dbReference type="Proteomes" id="UP000319769">
    <property type="component" value="Unassembled WGS sequence"/>
</dbReference>
<dbReference type="OrthoDB" id="3289286at2"/>
<evidence type="ECO:0000256" key="2">
    <source>
        <dbReference type="ARBA" id="ARBA00023125"/>
    </source>
</evidence>
<feature type="domain" description="HTH gntR-type" evidence="4">
    <location>
        <begin position="10"/>
        <end position="77"/>
    </location>
</feature>
<dbReference type="GO" id="GO:0003677">
    <property type="term" value="F:DNA binding"/>
    <property type="evidence" value="ECO:0007669"/>
    <property type="project" value="UniProtKB-KW"/>
</dbReference>
<evidence type="ECO:0000313" key="5">
    <source>
        <dbReference type="EMBL" id="KAA9161338.1"/>
    </source>
</evidence>
<gene>
    <name evidence="5" type="ORF">FPZ12_014415</name>
</gene>
<keyword evidence="1" id="KW-0805">Transcription regulation</keyword>
<sequence>MAPDVEIVTDKLSEQIYRLLRNRIVHGRLEPGQRIDLPAMIAELGISKTPLREALARLEIDGLVSTKPRSGTFVARLTTKDIREVCDLRRGIEWAAAADAARNIPEDLLHELRAEITEAERKAEDGDYEPFFESDQRLHQTIMTYSRNERLIRVRDSVEAYVQWMRVVGATGTHRISGSTRRHLEIVDAMLARKPAATASKLAVHIEEVKIWTIEDFEKLGLDKRP</sequence>
<dbReference type="EMBL" id="VMNW02000017">
    <property type="protein sequence ID" value="KAA9161338.1"/>
    <property type="molecule type" value="Genomic_DNA"/>
</dbReference>
<dbReference type="InterPro" id="IPR036388">
    <property type="entry name" value="WH-like_DNA-bd_sf"/>
</dbReference>
<keyword evidence="2" id="KW-0238">DNA-binding</keyword>
<name>A0A5N0V7A3_9PSEU</name>
<dbReference type="RefSeq" id="WP_144755063.1">
    <property type="nucleotide sequence ID" value="NZ_VMNW02000017.1"/>
</dbReference>
<reference evidence="5" key="1">
    <citation type="submission" date="2019-09" db="EMBL/GenBank/DDBJ databases">
        <authorList>
            <person name="Teo W.F.A."/>
            <person name="Duangmal K."/>
        </authorList>
    </citation>
    <scope>NUCLEOTIDE SEQUENCE [LARGE SCALE GENOMIC DNA]</scope>
    <source>
        <strain evidence="5">K81G1</strain>
    </source>
</reference>
<dbReference type="InterPro" id="IPR000524">
    <property type="entry name" value="Tscrpt_reg_HTH_GntR"/>
</dbReference>
<keyword evidence="6" id="KW-1185">Reference proteome</keyword>
<organism evidence="5 6">
    <name type="scientific">Amycolatopsis acidicola</name>
    <dbReference type="NCBI Taxonomy" id="2596893"/>
    <lineage>
        <taxon>Bacteria</taxon>
        <taxon>Bacillati</taxon>
        <taxon>Actinomycetota</taxon>
        <taxon>Actinomycetes</taxon>
        <taxon>Pseudonocardiales</taxon>
        <taxon>Pseudonocardiaceae</taxon>
        <taxon>Amycolatopsis</taxon>
    </lineage>
</organism>
<dbReference type="SMART" id="SM00895">
    <property type="entry name" value="FCD"/>
    <property type="match status" value="1"/>
</dbReference>
<dbReference type="Pfam" id="PF07729">
    <property type="entry name" value="FCD"/>
    <property type="match status" value="1"/>
</dbReference>
<comment type="caution">
    <text evidence="5">The sequence shown here is derived from an EMBL/GenBank/DDBJ whole genome shotgun (WGS) entry which is preliminary data.</text>
</comment>
<evidence type="ECO:0000256" key="1">
    <source>
        <dbReference type="ARBA" id="ARBA00023015"/>
    </source>
</evidence>
<dbReference type="PANTHER" id="PTHR43537">
    <property type="entry name" value="TRANSCRIPTIONAL REGULATOR, GNTR FAMILY"/>
    <property type="match status" value="1"/>
</dbReference>
<dbReference type="InterPro" id="IPR011711">
    <property type="entry name" value="GntR_C"/>
</dbReference>
<evidence type="ECO:0000259" key="4">
    <source>
        <dbReference type="PROSITE" id="PS50949"/>
    </source>
</evidence>
<protein>
    <submittedName>
        <fullName evidence="5">GntR family transcriptional regulator</fullName>
    </submittedName>
</protein>
<dbReference type="Pfam" id="PF00392">
    <property type="entry name" value="GntR"/>
    <property type="match status" value="1"/>
</dbReference>
<accession>A0A5N0V7A3</accession>
<evidence type="ECO:0000256" key="3">
    <source>
        <dbReference type="ARBA" id="ARBA00023163"/>
    </source>
</evidence>
<dbReference type="InterPro" id="IPR008920">
    <property type="entry name" value="TF_FadR/GntR_C"/>
</dbReference>
<proteinExistence type="predicted"/>
<dbReference type="GO" id="GO:0003700">
    <property type="term" value="F:DNA-binding transcription factor activity"/>
    <property type="evidence" value="ECO:0007669"/>
    <property type="project" value="InterPro"/>
</dbReference>
<dbReference type="InterPro" id="IPR036390">
    <property type="entry name" value="WH_DNA-bd_sf"/>
</dbReference>
<dbReference type="Gene3D" id="1.10.10.10">
    <property type="entry name" value="Winged helix-like DNA-binding domain superfamily/Winged helix DNA-binding domain"/>
    <property type="match status" value="1"/>
</dbReference>
<dbReference type="CDD" id="cd07377">
    <property type="entry name" value="WHTH_GntR"/>
    <property type="match status" value="1"/>
</dbReference>
<dbReference type="PANTHER" id="PTHR43537:SF24">
    <property type="entry name" value="GLUCONATE OPERON TRANSCRIPTIONAL REPRESSOR"/>
    <property type="match status" value="1"/>
</dbReference>
<dbReference type="Gene3D" id="1.20.120.530">
    <property type="entry name" value="GntR ligand-binding domain-like"/>
    <property type="match status" value="1"/>
</dbReference>
<dbReference type="AlphaFoldDB" id="A0A5N0V7A3"/>
<dbReference type="SUPFAM" id="SSF48008">
    <property type="entry name" value="GntR ligand-binding domain-like"/>
    <property type="match status" value="1"/>
</dbReference>